<feature type="domain" description="HTH araC/xylS-type" evidence="4">
    <location>
        <begin position="165"/>
        <end position="262"/>
    </location>
</feature>
<evidence type="ECO:0000256" key="3">
    <source>
        <dbReference type="ARBA" id="ARBA00023163"/>
    </source>
</evidence>
<name>A0A2K4ZN89_9FIRM</name>
<dbReference type="OrthoDB" id="9813413at2"/>
<dbReference type="Gene3D" id="1.10.10.60">
    <property type="entry name" value="Homeodomain-like"/>
    <property type="match status" value="1"/>
</dbReference>
<evidence type="ECO:0000256" key="1">
    <source>
        <dbReference type="ARBA" id="ARBA00023015"/>
    </source>
</evidence>
<accession>A0A2K4ZN89</accession>
<gene>
    <name evidence="5" type="primary">cdhR</name>
    <name evidence="5" type="ORF">AMURIS_04696</name>
</gene>
<evidence type="ECO:0000313" key="6">
    <source>
        <dbReference type="Proteomes" id="UP000236311"/>
    </source>
</evidence>
<organism evidence="5 6">
    <name type="scientific">Acetatifactor muris</name>
    <dbReference type="NCBI Taxonomy" id="879566"/>
    <lineage>
        <taxon>Bacteria</taxon>
        <taxon>Bacillati</taxon>
        <taxon>Bacillota</taxon>
        <taxon>Clostridia</taxon>
        <taxon>Lachnospirales</taxon>
        <taxon>Lachnospiraceae</taxon>
        <taxon>Acetatifactor</taxon>
    </lineage>
</organism>
<dbReference type="InterPro" id="IPR050204">
    <property type="entry name" value="AraC_XylS_family_regulators"/>
</dbReference>
<dbReference type="Proteomes" id="UP000236311">
    <property type="component" value="Unassembled WGS sequence"/>
</dbReference>
<keyword evidence="1" id="KW-0805">Transcription regulation</keyword>
<dbReference type="SUPFAM" id="SSF51215">
    <property type="entry name" value="Regulatory protein AraC"/>
    <property type="match status" value="1"/>
</dbReference>
<keyword evidence="6" id="KW-1185">Reference proteome</keyword>
<dbReference type="InterPro" id="IPR009057">
    <property type="entry name" value="Homeodomain-like_sf"/>
</dbReference>
<dbReference type="PROSITE" id="PS01124">
    <property type="entry name" value="HTH_ARAC_FAMILY_2"/>
    <property type="match status" value="1"/>
</dbReference>
<evidence type="ECO:0000259" key="4">
    <source>
        <dbReference type="PROSITE" id="PS01124"/>
    </source>
</evidence>
<dbReference type="RefSeq" id="WP_103241922.1">
    <property type="nucleotide sequence ID" value="NZ_JANJZD010000037.1"/>
</dbReference>
<dbReference type="InterPro" id="IPR037923">
    <property type="entry name" value="HTH-like"/>
</dbReference>
<dbReference type="GO" id="GO:0043565">
    <property type="term" value="F:sequence-specific DNA binding"/>
    <property type="evidence" value="ECO:0007669"/>
    <property type="project" value="InterPro"/>
</dbReference>
<evidence type="ECO:0000313" key="5">
    <source>
        <dbReference type="EMBL" id="SOY31944.1"/>
    </source>
</evidence>
<keyword evidence="2" id="KW-0238">DNA-binding</keyword>
<dbReference type="Pfam" id="PF12833">
    <property type="entry name" value="HTH_18"/>
    <property type="match status" value="1"/>
</dbReference>
<dbReference type="InterPro" id="IPR003313">
    <property type="entry name" value="AraC-bd"/>
</dbReference>
<dbReference type="InterPro" id="IPR018060">
    <property type="entry name" value="HTH_AraC"/>
</dbReference>
<dbReference type="SMART" id="SM00342">
    <property type="entry name" value="HTH_ARAC"/>
    <property type="match status" value="1"/>
</dbReference>
<keyword evidence="3" id="KW-0804">Transcription</keyword>
<dbReference type="PANTHER" id="PTHR46796:SF12">
    <property type="entry name" value="HTH-TYPE DNA-BINDING TRANSCRIPTIONAL ACTIVATOR EUTR"/>
    <property type="match status" value="1"/>
</dbReference>
<dbReference type="GO" id="GO:0003700">
    <property type="term" value="F:DNA-binding transcription factor activity"/>
    <property type="evidence" value="ECO:0007669"/>
    <property type="project" value="InterPro"/>
</dbReference>
<dbReference type="PANTHER" id="PTHR46796">
    <property type="entry name" value="HTH-TYPE TRANSCRIPTIONAL ACTIVATOR RHAS-RELATED"/>
    <property type="match status" value="1"/>
</dbReference>
<dbReference type="Pfam" id="PF02311">
    <property type="entry name" value="AraC_binding"/>
    <property type="match status" value="1"/>
</dbReference>
<sequence length="262" mass="30601">MENKVSRRKVYEYSVIPGWWHGVTPLHYGYEECCSGHTFGPAARQYHLLHYILAGKGTFCKDGKVYPVEQGDMFVILPEEITTYQADEEKPWKYCWIGFEAKDTPEFLKCAVIRQPDVRRLFERVREGQWGLKNEGSVFTLLYEVLWHLSEERPRNHKTVNDYAGYTRNYLETMYAKPVCIQEIAEVLHIDRRYLTTLFRNAYGIPPQTYLLQVRLTQARELLEQGYGVAETAEMTGFTDISNFSRKYKAIYGMCPSAQRSS</sequence>
<proteinExistence type="predicted"/>
<reference evidence="5 6" key="1">
    <citation type="submission" date="2018-01" db="EMBL/GenBank/DDBJ databases">
        <authorList>
            <person name="Gaut B.S."/>
            <person name="Morton B.R."/>
            <person name="Clegg M.T."/>
            <person name="Duvall M.R."/>
        </authorList>
    </citation>
    <scope>NUCLEOTIDE SEQUENCE [LARGE SCALE GENOMIC DNA]</scope>
    <source>
        <strain evidence="5">GP69</strain>
    </source>
</reference>
<dbReference type="EMBL" id="OFSM01000035">
    <property type="protein sequence ID" value="SOY31944.1"/>
    <property type="molecule type" value="Genomic_DNA"/>
</dbReference>
<dbReference type="Gene3D" id="2.60.120.280">
    <property type="entry name" value="Regulatory protein AraC"/>
    <property type="match status" value="1"/>
</dbReference>
<dbReference type="AlphaFoldDB" id="A0A2K4ZN89"/>
<dbReference type="SUPFAM" id="SSF46689">
    <property type="entry name" value="Homeodomain-like"/>
    <property type="match status" value="2"/>
</dbReference>
<protein>
    <submittedName>
        <fullName evidence="5">HTH-type transcriptional regulator CdhR</fullName>
    </submittedName>
</protein>
<dbReference type="CDD" id="cd06986">
    <property type="entry name" value="cupin_MmsR-like_N"/>
    <property type="match status" value="1"/>
</dbReference>
<evidence type="ECO:0000256" key="2">
    <source>
        <dbReference type="ARBA" id="ARBA00023125"/>
    </source>
</evidence>